<sequence>MDYPAPEWLQSNAGELRMPFSDTVKYCILGVSVALLLLALSILAWQIIRCCTETHTAVPRHGAAISDPLHSVEKTRTVGNCSGAPSTRVRRKEFERCGWSERFFI</sequence>
<gene>
    <name evidence="2" type="ORF">EYF80_018664</name>
</gene>
<name>A0A4Z2I1I2_9TELE</name>
<dbReference type="OrthoDB" id="67700at2759"/>
<proteinExistence type="predicted"/>
<protein>
    <submittedName>
        <fullName evidence="2">Uncharacterized protein</fullName>
    </submittedName>
</protein>
<dbReference type="Proteomes" id="UP000314294">
    <property type="component" value="Unassembled WGS sequence"/>
</dbReference>
<evidence type="ECO:0000256" key="1">
    <source>
        <dbReference type="SAM" id="Phobius"/>
    </source>
</evidence>
<evidence type="ECO:0000313" key="3">
    <source>
        <dbReference type="Proteomes" id="UP000314294"/>
    </source>
</evidence>
<dbReference type="EMBL" id="SRLO01000154">
    <property type="protein sequence ID" value="TNN71144.1"/>
    <property type="molecule type" value="Genomic_DNA"/>
</dbReference>
<evidence type="ECO:0000313" key="2">
    <source>
        <dbReference type="EMBL" id="TNN71144.1"/>
    </source>
</evidence>
<keyword evidence="3" id="KW-1185">Reference proteome</keyword>
<accession>A0A4Z2I1I2</accession>
<dbReference type="AlphaFoldDB" id="A0A4Z2I1I2"/>
<keyword evidence="1" id="KW-0472">Membrane</keyword>
<organism evidence="2 3">
    <name type="scientific">Liparis tanakae</name>
    <name type="common">Tanaka's snailfish</name>
    <dbReference type="NCBI Taxonomy" id="230148"/>
    <lineage>
        <taxon>Eukaryota</taxon>
        <taxon>Metazoa</taxon>
        <taxon>Chordata</taxon>
        <taxon>Craniata</taxon>
        <taxon>Vertebrata</taxon>
        <taxon>Euteleostomi</taxon>
        <taxon>Actinopterygii</taxon>
        <taxon>Neopterygii</taxon>
        <taxon>Teleostei</taxon>
        <taxon>Neoteleostei</taxon>
        <taxon>Acanthomorphata</taxon>
        <taxon>Eupercaria</taxon>
        <taxon>Perciformes</taxon>
        <taxon>Cottioidei</taxon>
        <taxon>Cottales</taxon>
        <taxon>Liparidae</taxon>
        <taxon>Liparis</taxon>
    </lineage>
</organism>
<keyword evidence="1" id="KW-1133">Transmembrane helix</keyword>
<feature type="transmembrane region" description="Helical" evidence="1">
    <location>
        <begin position="26"/>
        <end position="48"/>
    </location>
</feature>
<reference evidence="2 3" key="1">
    <citation type="submission" date="2019-03" db="EMBL/GenBank/DDBJ databases">
        <title>First draft genome of Liparis tanakae, snailfish: a comprehensive survey of snailfish specific genes.</title>
        <authorList>
            <person name="Kim W."/>
            <person name="Song I."/>
            <person name="Jeong J.-H."/>
            <person name="Kim D."/>
            <person name="Kim S."/>
            <person name="Ryu S."/>
            <person name="Song J.Y."/>
            <person name="Lee S.K."/>
        </authorList>
    </citation>
    <scope>NUCLEOTIDE SEQUENCE [LARGE SCALE GENOMIC DNA]</scope>
    <source>
        <tissue evidence="2">Muscle</tissue>
    </source>
</reference>
<keyword evidence="1" id="KW-0812">Transmembrane</keyword>
<comment type="caution">
    <text evidence="2">The sequence shown here is derived from an EMBL/GenBank/DDBJ whole genome shotgun (WGS) entry which is preliminary data.</text>
</comment>